<organism evidence="3 4">
    <name type="scientific">Vigna unguiculata</name>
    <name type="common">Cowpea</name>
    <dbReference type="NCBI Taxonomy" id="3917"/>
    <lineage>
        <taxon>Eukaryota</taxon>
        <taxon>Viridiplantae</taxon>
        <taxon>Streptophyta</taxon>
        <taxon>Embryophyta</taxon>
        <taxon>Tracheophyta</taxon>
        <taxon>Spermatophyta</taxon>
        <taxon>Magnoliopsida</taxon>
        <taxon>eudicotyledons</taxon>
        <taxon>Gunneridae</taxon>
        <taxon>Pentapetalae</taxon>
        <taxon>rosids</taxon>
        <taxon>fabids</taxon>
        <taxon>Fabales</taxon>
        <taxon>Fabaceae</taxon>
        <taxon>Papilionoideae</taxon>
        <taxon>50 kb inversion clade</taxon>
        <taxon>NPAAA clade</taxon>
        <taxon>indigoferoid/millettioid clade</taxon>
        <taxon>Phaseoleae</taxon>
        <taxon>Vigna</taxon>
    </lineage>
</organism>
<gene>
    <name evidence="3" type="ORF">DEO72_LG9g1383</name>
</gene>
<feature type="signal peptide" evidence="2">
    <location>
        <begin position="1"/>
        <end position="23"/>
    </location>
</feature>
<feature type="region of interest" description="Disordered" evidence="1">
    <location>
        <begin position="83"/>
        <end position="102"/>
    </location>
</feature>
<proteinExistence type="predicted"/>
<dbReference type="Proteomes" id="UP000501690">
    <property type="component" value="Linkage Group LG9"/>
</dbReference>
<dbReference type="AlphaFoldDB" id="A0A4D6N0K2"/>
<keyword evidence="4" id="KW-1185">Reference proteome</keyword>
<feature type="chain" id="PRO_5020022829" description="Secreted protein" evidence="2">
    <location>
        <begin position="24"/>
        <end position="102"/>
    </location>
</feature>
<name>A0A4D6N0K2_VIGUN</name>
<evidence type="ECO:0000313" key="3">
    <source>
        <dbReference type="EMBL" id="QCE06371.1"/>
    </source>
</evidence>
<accession>A0A4D6N0K2</accession>
<evidence type="ECO:0000256" key="1">
    <source>
        <dbReference type="SAM" id="MobiDB-lite"/>
    </source>
</evidence>
<protein>
    <recommendedName>
        <fullName evidence="5">Secreted protein</fullName>
    </recommendedName>
</protein>
<sequence>MPFLYCSFRFLFVVLCLVKESISKLLVCQQPSNQKQQFNSNAQHKYVPPPAMMNIAPNPGQFQQPRPQFLPPQQQAIETRNIYRGHHSRPEDTDRPASYCCE</sequence>
<keyword evidence="2" id="KW-0732">Signal</keyword>
<evidence type="ECO:0000313" key="4">
    <source>
        <dbReference type="Proteomes" id="UP000501690"/>
    </source>
</evidence>
<evidence type="ECO:0008006" key="5">
    <source>
        <dbReference type="Google" id="ProtNLM"/>
    </source>
</evidence>
<reference evidence="3 4" key="1">
    <citation type="submission" date="2019-04" db="EMBL/GenBank/DDBJ databases">
        <title>An improved genome assembly and genetic linkage map for asparagus bean, Vigna unguiculata ssp. sesquipedialis.</title>
        <authorList>
            <person name="Xia Q."/>
            <person name="Zhang R."/>
            <person name="Dong Y."/>
        </authorList>
    </citation>
    <scope>NUCLEOTIDE SEQUENCE [LARGE SCALE GENOMIC DNA]</scope>
    <source>
        <tissue evidence="3">Leaf</tissue>
    </source>
</reference>
<dbReference type="EMBL" id="CP039353">
    <property type="protein sequence ID" value="QCE06371.1"/>
    <property type="molecule type" value="Genomic_DNA"/>
</dbReference>
<evidence type="ECO:0000256" key="2">
    <source>
        <dbReference type="SAM" id="SignalP"/>
    </source>
</evidence>